<accession>A0A549SQF9</accession>
<dbReference type="Pfam" id="PF12697">
    <property type="entry name" value="Abhydrolase_6"/>
    <property type="match status" value="1"/>
</dbReference>
<dbReference type="InterPro" id="IPR052897">
    <property type="entry name" value="Sec-Metab_Biosynth_Hydrolase"/>
</dbReference>
<dbReference type="Gene3D" id="3.40.50.1820">
    <property type="entry name" value="alpha/beta hydrolase"/>
    <property type="match status" value="1"/>
</dbReference>
<keyword evidence="3" id="KW-1185">Reference proteome</keyword>
<comment type="caution">
    <text evidence="2">The sequence shown here is derived from an EMBL/GenBank/DDBJ whole genome shotgun (WGS) entry which is preliminary data.</text>
</comment>
<dbReference type="PANTHER" id="PTHR37017:SF11">
    <property type="entry name" value="ESTERASE_LIPASE_THIOESTERASE DOMAIN-CONTAINING PROTEIN"/>
    <property type="match status" value="1"/>
</dbReference>
<keyword evidence="2" id="KW-0378">Hydrolase</keyword>
<dbReference type="AlphaFoldDB" id="A0A549SQF9"/>
<dbReference type="Proteomes" id="UP000316801">
    <property type="component" value="Unassembled WGS sequence"/>
</dbReference>
<proteinExistence type="predicted"/>
<name>A0A549SQF9_9HYPH</name>
<evidence type="ECO:0000313" key="2">
    <source>
        <dbReference type="EMBL" id="TRL31861.1"/>
    </source>
</evidence>
<organism evidence="2 3">
    <name type="scientific">Rhizobium straminoryzae</name>
    <dbReference type="NCBI Taxonomy" id="1387186"/>
    <lineage>
        <taxon>Bacteria</taxon>
        <taxon>Pseudomonadati</taxon>
        <taxon>Pseudomonadota</taxon>
        <taxon>Alphaproteobacteria</taxon>
        <taxon>Hyphomicrobiales</taxon>
        <taxon>Rhizobiaceae</taxon>
        <taxon>Rhizobium/Agrobacterium group</taxon>
        <taxon>Rhizobium</taxon>
    </lineage>
</organism>
<gene>
    <name evidence="2" type="ORF">FNA46_24075</name>
</gene>
<evidence type="ECO:0000259" key="1">
    <source>
        <dbReference type="Pfam" id="PF12697"/>
    </source>
</evidence>
<dbReference type="SUPFAM" id="SSF53474">
    <property type="entry name" value="alpha/beta-Hydrolases"/>
    <property type="match status" value="1"/>
</dbReference>
<dbReference type="InterPro" id="IPR000073">
    <property type="entry name" value="AB_hydrolase_1"/>
</dbReference>
<protein>
    <submittedName>
        <fullName evidence="2">Alpha/beta hydrolase</fullName>
    </submittedName>
</protein>
<dbReference type="GO" id="GO:0016787">
    <property type="term" value="F:hydrolase activity"/>
    <property type="evidence" value="ECO:0007669"/>
    <property type="project" value="UniProtKB-KW"/>
</dbReference>
<dbReference type="InterPro" id="IPR029058">
    <property type="entry name" value="AB_hydrolase_fold"/>
</dbReference>
<feature type="domain" description="AB hydrolase-1" evidence="1">
    <location>
        <begin position="11"/>
        <end position="224"/>
    </location>
</feature>
<dbReference type="EMBL" id="VJMG01000088">
    <property type="protein sequence ID" value="TRL31861.1"/>
    <property type="molecule type" value="Genomic_DNA"/>
</dbReference>
<evidence type="ECO:0000313" key="3">
    <source>
        <dbReference type="Proteomes" id="UP000316801"/>
    </source>
</evidence>
<dbReference type="PANTHER" id="PTHR37017">
    <property type="entry name" value="AB HYDROLASE-1 DOMAIN-CONTAINING PROTEIN-RELATED"/>
    <property type="match status" value="1"/>
</dbReference>
<dbReference type="RefSeq" id="WP_143127762.1">
    <property type="nucleotide sequence ID" value="NZ_VJMG01000088.1"/>
</dbReference>
<reference evidence="2 3" key="1">
    <citation type="submission" date="2019-07" db="EMBL/GenBank/DDBJ databases">
        <title>Ln-dependent methylotrophs.</title>
        <authorList>
            <person name="Tani A."/>
        </authorList>
    </citation>
    <scope>NUCLEOTIDE SEQUENCE [LARGE SCALE GENOMIC DNA]</scope>
    <source>
        <strain evidence="2 3">SM12</strain>
    </source>
</reference>
<sequence length="248" mass="25645">MSGSQTSKPSVVLVHGAWGDGSGWRKVIPLLMASGIRVHAVQNPTTSLAEDVRATRRILDIVDGPVVLVGHSWGGTVITEAGNDPKVAALVYVAAFAPNAGQSTGDQVAAFPAPPGLGQVSADALGGYWMSRNGWVTCVAQDLPEDEAATLFALQPPLGSTTFSDMVTKAAWADLPNWYVISQNDRAVSVELQHHLASVLNARTTTLDASHMSLLSKPDAVAAVILEAVAEVCATVGAAGDTLIGSPS</sequence>